<evidence type="ECO:0000313" key="4">
    <source>
        <dbReference type="Proteomes" id="UP001500432"/>
    </source>
</evidence>
<gene>
    <name evidence="3" type="ORF">GCM10009849_14180</name>
</gene>
<feature type="compositionally biased region" description="Pro residues" evidence="1">
    <location>
        <begin position="113"/>
        <end position="124"/>
    </location>
</feature>
<feature type="transmembrane region" description="Helical" evidence="2">
    <location>
        <begin position="36"/>
        <end position="55"/>
    </location>
</feature>
<sequence length="328" mass="31271">MAATARHGSGAAAESPAAGASGVRARLRRARWRAEVGSAVLAGALGAAVIAVALASGPRQGSPTPQAVPAVDAPTIVGAPVPAVAPTIVPDPSSTMTPDALPGISLPELPAKAAPPGPVPPAAPPAAAAMPSAAPTAPATAEAAASPSPTAAQTGAPSSPTEPAGPPSGGGTPVPPLASAAPTPTTTEPGASPPSTAPPPTPTASPSYVLSGTLVQAWDAATGIRTDTFSVFADPAGDQRPPATVTLSIVYPAGATGPMAVSTEGWTCQAERPGDVECRHAGVVTGGALPPVRVLWSAPEQSRDGISATAAMVGAAAPVTFGSPAAGG</sequence>
<feature type="compositionally biased region" description="Low complexity" evidence="1">
    <location>
        <begin position="177"/>
        <end position="190"/>
    </location>
</feature>
<evidence type="ECO:0000256" key="1">
    <source>
        <dbReference type="SAM" id="MobiDB-lite"/>
    </source>
</evidence>
<reference evidence="3 4" key="1">
    <citation type="journal article" date="2019" name="Int. J. Syst. Evol. Microbiol.">
        <title>The Global Catalogue of Microorganisms (GCM) 10K type strain sequencing project: providing services to taxonomists for standard genome sequencing and annotation.</title>
        <authorList>
            <consortium name="The Broad Institute Genomics Platform"/>
            <consortium name="The Broad Institute Genome Sequencing Center for Infectious Disease"/>
            <person name="Wu L."/>
            <person name="Ma J."/>
        </authorList>
    </citation>
    <scope>NUCLEOTIDE SEQUENCE [LARGE SCALE GENOMIC DNA]</scope>
    <source>
        <strain evidence="3 4">JCM 16034</strain>
    </source>
</reference>
<keyword evidence="4" id="KW-1185">Reference proteome</keyword>
<proteinExistence type="predicted"/>
<protein>
    <submittedName>
        <fullName evidence="3">Uncharacterized protein</fullName>
    </submittedName>
</protein>
<dbReference type="RefSeq" id="WP_344298952.1">
    <property type="nucleotide sequence ID" value="NZ_BAAAQW010000003.1"/>
</dbReference>
<accession>A0ABN3BQ78</accession>
<feature type="compositionally biased region" description="Low complexity" evidence="1">
    <location>
        <begin position="125"/>
        <end position="162"/>
    </location>
</feature>
<feature type="region of interest" description="Disordered" evidence="1">
    <location>
        <begin position="1"/>
        <end position="22"/>
    </location>
</feature>
<comment type="caution">
    <text evidence="3">The sequence shown here is derived from an EMBL/GenBank/DDBJ whole genome shotgun (WGS) entry which is preliminary data.</text>
</comment>
<dbReference type="Proteomes" id="UP001500432">
    <property type="component" value="Unassembled WGS sequence"/>
</dbReference>
<keyword evidence="2" id="KW-0812">Transmembrane</keyword>
<keyword evidence="2" id="KW-1133">Transmembrane helix</keyword>
<organism evidence="3 4">
    <name type="scientific">Sinomonas flava</name>
    <dbReference type="NCBI Taxonomy" id="496857"/>
    <lineage>
        <taxon>Bacteria</taxon>
        <taxon>Bacillati</taxon>
        <taxon>Actinomycetota</taxon>
        <taxon>Actinomycetes</taxon>
        <taxon>Micrococcales</taxon>
        <taxon>Micrococcaceae</taxon>
        <taxon>Sinomonas</taxon>
    </lineage>
</organism>
<feature type="region of interest" description="Disordered" evidence="1">
    <location>
        <begin position="91"/>
        <end position="208"/>
    </location>
</feature>
<keyword evidence="2" id="KW-0472">Membrane</keyword>
<dbReference type="PRINTS" id="PR01217">
    <property type="entry name" value="PRICHEXTENSN"/>
</dbReference>
<evidence type="ECO:0000313" key="3">
    <source>
        <dbReference type="EMBL" id="GAA2199076.1"/>
    </source>
</evidence>
<evidence type="ECO:0000256" key="2">
    <source>
        <dbReference type="SAM" id="Phobius"/>
    </source>
</evidence>
<dbReference type="EMBL" id="BAAAQW010000003">
    <property type="protein sequence ID" value="GAA2199076.1"/>
    <property type="molecule type" value="Genomic_DNA"/>
</dbReference>
<name>A0ABN3BQ78_9MICC</name>
<feature type="compositionally biased region" description="Pro residues" evidence="1">
    <location>
        <begin position="191"/>
        <end position="203"/>
    </location>
</feature>